<dbReference type="EMBL" id="CP045643">
    <property type="protein sequence ID" value="QFZ75810.1"/>
    <property type="molecule type" value="Genomic_DNA"/>
</dbReference>
<keyword evidence="4" id="KW-1185">Reference proteome</keyword>
<gene>
    <name evidence="3" type="ORF">GFH48_23370</name>
</gene>
<dbReference type="KEGG" id="sfy:GFH48_23370"/>
<feature type="transmembrane region" description="Helical" evidence="2">
    <location>
        <begin position="20"/>
        <end position="38"/>
    </location>
</feature>
<sequence length="282" mass="29348">MDHPTGGRGGAGTPARGCVGAVLVAVGVVCALVLCALWQIHRTLDRTPPDVGAFAHAATTRTADAAAARTSSARLTSLMSALPWAVALGTSVADSCRTEDQNPFIGPARWAPINCVRSSVLYVAFDGDIRTHLHQLDAVLAEQEWVGSGSSPNTLTGMATWMSQAGGDPSPAASRRGSTEPPGSRPICLSTTYGPATRKHDIPHGGPGVRLRVAVAELPCTPSADTGDLQMGGTPEKFTVDGTVYLAWHPLSTDTVSRSAHTAHRYVAAFSLVDSYAVRSTP</sequence>
<keyword evidence="2" id="KW-1133">Transmembrane helix</keyword>
<accession>A0A5Q0LFK9</accession>
<evidence type="ECO:0000256" key="2">
    <source>
        <dbReference type="SAM" id="Phobius"/>
    </source>
</evidence>
<proteinExistence type="predicted"/>
<reference evidence="3 4" key="1">
    <citation type="submission" date="2019-10" db="EMBL/GenBank/DDBJ databases">
        <title>A novel species.</title>
        <authorList>
            <person name="Gao J."/>
        </authorList>
    </citation>
    <scope>NUCLEOTIDE SEQUENCE [LARGE SCALE GENOMIC DNA]</scope>
    <source>
        <strain evidence="3 4">QMT-28</strain>
    </source>
</reference>
<evidence type="ECO:0000256" key="1">
    <source>
        <dbReference type="SAM" id="MobiDB-lite"/>
    </source>
</evidence>
<dbReference type="AlphaFoldDB" id="A0A5Q0LFK9"/>
<organism evidence="3 4">
    <name type="scientific">Streptomyces fagopyri</name>
    <dbReference type="NCBI Taxonomy" id="2662397"/>
    <lineage>
        <taxon>Bacteria</taxon>
        <taxon>Bacillati</taxon>
        <taxon>Actinomycetota</taxon>
        <taxon>Actinomycetes</taxon>
        <taxon>Kitasatosporales</taxon>
        <taxon>Streptomycetaceae</taxon>
        <taxon>Streptomyces</taxon>
    </lineage>
</organism>
<protein>
    <submittedName>
        <fullName evidence="3">Uncharacterized protein</fullName>
    </submittedName>
</protein>
<name>A0A5Q0LFK9_9ACTN</name>
<evidence type="ECO:0000313" key="3">
    <source>
        <dbReference type="EMBL" id="QFZ75810.1"/>
    </source>
</evidence>
<dbReference type="Proteomes" id="UP000326179">
    <property type="component" value="Chromosome"/>
</dbReference>
<dbReference type="RefSeq" id="WP_153290062.1">
    <property type="nucleotide sequence ID" value="NZ_CP045643.1"/>
</dbReference>
<keyword evidence="2" id="KW-0812">Transmembrane</keyword>
<keyword evidence="2" id="KW-0472">Membrane</keyword>
<evidence type="ECO:0000313" key="4">
    <source>
        <dbReference type="Proteomes" id="UP000326179"/>
    </source>
</evidence>
<feature type="region of interest" description="Disordered" evidence="1">
    <location>
        <begin position="156"/>
        <end position="205"/>
    </location>
</feature>